<reference evidence="4 5" key="1">
    <citation type="journal article" date="2017" name="G3 (Bethesda)">
        <title>The Physical Genome Mapping of Anopheles albimanus Corrected Scaffold Misassemblies and Identified Interarm Rearrangements in Genus Anopheles.</title>
        <authorList>
            <person name="Artemov G.N."/>
            <person name="Peery A.N."/>
            <person name="Jiang X."/>
            <person name="Tu Z."/>
            <person name="Stegniy V.N."/>
            <person name="Sharakhova M.V."/>
            <person name="Sharakhov I.V."/>
        </authorList>
    </citation>
    <scope>NUCLEOTIDE SEQUENCE [LARGE SCALE GENOMIC DNA]</scope>
    <source>
        <strain evidence="4 5">ALBI9_A</strain>
    </source>
</reference>
<accession>A0A182F5T7</accession>
<dbReference type="STRING" id="7167.A0A182F5T7"/>
<feature type="signal peptide" evidence="3">
    <location>
        <begin position="1"/>
        <end position="25"/>
    </location>
</feature>
<feature type="compositionally biased region" description="Acidic residues" evidence="2">
    <location>
        <begin position="482"/>
        <end position="505"/>
    </location>
</feature>
<dbReference type="EnsemblMetazoa" id="AALB001832-RA">
    <property type="protein sequence ID" value="AALB001832-PA"/>
    <property type="gene ID" value="AALB001832"/>
</dbReference>
<dbReference type="VEuPathDB" id="VectorBase:AALB20_030755"/>
<feature type="region of interest" description="Disordered" evidence="2">
    <location>
        <begin position="147"/>
        <end position="244"/>
    </location>
</feature>
<organism evidence="4 5">
    <name type="scientific">Anopheles albimanus</name>
    <name type="common">New world malaria mosquito</name>
    <dbReference type="NCBI Taxonomy" id="7167"/>
    <lineage>
        <taxon>Eukaryota</taxon>
        <taxon>Metazoa</taxon>
        <taxon>Ecdysozoa</taxon>
        <taxon>Arthropoda</taxon>
        <taxon>Hexapoda</taxon>
        <taxon>Insecta</taxon>
        <taxon>Pterygota</taxon>
        <taxon>Neoptera</taxon>
        <taxon>Endopterygota</taxon>
        <taxon>Diptera</taxon>
        <taxon>Nematocera</taxon>
        <taxon>Culicoidea</taxon>
        <taxon>Culicidae</taxon>
        <taxon>Anophelinae</taxon>
        <taxon>Anopheles</taxon>
    </lineage>
</organism>
<keyword evidence="5" id="KW-1185">Reference proteome</keyword>
<keyword evidence="3" id="KW-0732">Signal</keyword>
<feature type="coiled-coil region" evidence="1">
    <location>
        <begin position="40"/>
        <end position="67"/>
    </location>
</feature>
<feature type="compositionally biased region" description="Basic residues" evidence="2">
    <location>
        <begin position="654"/>
        <end position="669"/>
    </location>
</feature>
<feature type="region of interest" description="Disordered" evidence="2">
    <location>
        <begin position="597"/>
        <end position="687"/>
    </location>
</feature>
<dbReference type="VEuPathDB" id="VectorBase:AALB001832"/>
<feature type="compositionally biased region" description="Basic and acidic residues" evidence="2">
    <location>
        <begin position="400"/>
        <end position="410"/>
    </location>
</feature>
<feature type="compositionally biased region" description="Low complexity" evidence="2">
    <location>
        <begin position="226"/>
        <end position="242"/>
    </location>
</feature>
<feature type="region of interest" description="Disordered" evidence="2">
    <location>
        <begin position="355"/>
        <end position="519"/>
    </location>
</feature>
<reference evidence="4" key="2">
    <citation type="submission" date="2022-08" db="UniProtKB">
        <authorList>
            <consortium name="EnsemblMetazoa"/>
        </authorList>
    </citation>
    <scope>IDENTIFICATION</scope>
    <source>
        <strain evidence="4">STECLA/ALBI9_A</strain>
    </source>
</reference>
<evidence type="ECO:0000256" key="2">
    <source>
        <dbReference type="SAM" id="MobiDB-lite"/>
    </source>
</evidence>
<name>A0A182F5T7_ANOAL</name>
<proteinExistence type="predicted"/>
<dbReference type="Proteomes" id="UP000069272">
    <property type="component" value="Chromosome 2L"/>
</dbReference>
<feature type="region of interest" description="Disordered" evidence="2">
    <location>
        <begin position="268"/>
        <end position="338"/>
    </location>
</feature>
<feature type="compositionally biased region" description="Low complexity" evidence="2">
    <location>
        <begin position="169"/>
        <end position="192"/>
    </location>
</feature>
<dbReference type="AlphaFoldDB" id="A0A182F5T7"/>
<evidence type="ECO:0000256" key="1">
    <source>
        <dbReference type="SAM" id="Coils"/>
    </source>
</evidence>
<feature type="compositionally biased region" description="Basic residues" evidence="2">
    <location>
        <begin position="309"/>
        <end position="320"/>
    </location>
</feature>
<evidence type="ECO:0000313" key="5">
    <source>
        <dbReference type="Proteomes" id="UP000069272"/>
    </source>
</evidence>
<feature type="compositionally biased region" description="Polar residues" evidence="2">
    <location>
        <begin position="360"/>
        <end position="373"/>
    </location>
</feature>
<feature type="chain" id="PRO_5043646581" evidence="3">
    <location>
        <begin position="26"/>
        <end position="846"/>
    </location>
</feature>
<keyword evidence="1" id="KW-0175">Coiled coil</keyword>
<feature type="compositionally biased region" description="Basic residues" evidence="2">
    <location>
        <begin position="193"/>
        <end position="212"/>
    </location>
</feature>
<protein>
    <submittedName>
        <fullName evidence="4">Uncharacterized protein</fullName>
    </submittedName>
</protein>
<feature type="compositionally biased region" description="Low complexity" evidence="2">
    <location>
        <begin position="753"/>
        <end position="766"/>
    </location>
</feature>
<feature type="compositionally biased region" description="Basic and acidic residues" evidence="2">
    <location>
        <begin position="775"/>
        <end position="784"/>
    </location>
</feature>
<feature type="compositionally biased region" description="Low complexity" evidence="2">
    <location>
        <begin position="625"/>
        <end position="636"/>
    </location>
</feature>
<sequence length="846" mass="92701">MKLVFTEVGCALRLLLLLLVAGGEGVLGEAALGNYYKEVVREQHEAINEMNQNFTELERASEKLIDLGYHVAKHTVPPKTIKITNTVAVKVPVPFPVKVPEPVPVPVPVDKPIPIPVPTLVAVPVDATAPTAPTATATVPVQADADVAASSQRQAAHGPAVPGQEVQDTSNSTTSTTTTNSTTSSSITASIIQRRRDHFRPQRRKGRSKVPRRTITERELEDPDSLEQQLQQQQQQQPDSDSTMLVVKIKPLRLRLHTLELLSRMRTSRQVRPNRMVPSGTPPSGATNTTRPVPRIRRIPLRHSTEHRARPRRHRHRPAPRVRQATIEEAEEDNLMEASSLEQVELALEREGEKRVMLASGTSGRSVSLTTAATPPKSDSREVKPRKYGSTGKTKRYKLKEKAKDKDKAQKQKQKKKKKLLEEATPWEPTPTVPAYKLRARSKLFANRTRTTKSPTLPTITTSTSTSTTTTTTTTTTVAPAPEEEDEEEENSAEESAEESSEESAEEQRPQPAASSLKATIIHPSVDREEYPVEMLPPPPPPPVHTVTRYRGDGPPISARRYPPRATIIRIQLIRSRGKKHIRIFVIKPSTTSTTTLLPELSTEATKDDPHLTRGQLKPHPPPSAASSGGPTGATAQFGSRFRSGSAKESTAGQHHHHHHHHHHHKAASHYHTYTEHRPTGTGYTGAKLDEKYKAGGFGSGSITSVPSDHHLYPNYGTGGAEYDHGEHATAAKLQFHYHNVHPYGTGHGDNGQQQQHQQQHQSNGIGASGGGAASEHHYYHAEPEPTTFTGQLTSYDPPASGGTTYHHFHESASASDLLPGASEVHEQLAEDAVVLPSSSSYTDTM</sequence>
<evidence type="ECO:0000256" key="3">
    <source>
        <dbReference type="SAM" id="SignalP"/>
    </source>
</evidence>
<evidence type="ECO:0000313" key="4">
    <source>
        <dbReference type="EnsemblMetazoa" id="AALB001832-PA"/>
    </source>
</evidence>
<feature type="region of interest" description="Disordered" evidence="2">
    <location>
        <begin position="740"/>
        <end position="808"/>
    </location>
</feature>
<feature type="compositionally biased region" description="Low complexity" evidence="2">
    <location>
        <begin position="452"/>
        <end position="481"/>
    </location>
</feature>